<proteinExistence type="predicted"/>
<dbReference type="VEuPathDB" id="MicrosporidiaDB:NBO_32g0026"/>
<dbReference type="AlphaFoldDB" id="R0KTW2"/>
<evidence type="ECO:0000313" key="1">
    <source>
        <dbReference type="EMBL" id="EOB14251.1"/>
    </source>
</evidence>
<dbReference type="EMBL" id="KB908940">
    <property type="protein sequence ID" value="EOB14251.1"/>
    <property type="molecule type" value="Genomic_DNA"/>
</dbReference>
<keyword evidence="2" id="KW-1185">Reference proteome</keyword>
<protein>
    <submittedName>
        <fullName evidence="1">Uncharacterized protein</fullName>
    </submittedName>
</protein>
<name>R0KTW2_NOSB1</name>
<dbReference type="HOGENOM" id="CLU_2455317_0_0_1"/>
<accession>R0KTW2</accession>
<organism evidence="1 2">
    <name type="scientific">Nosema bombycis (strain CQ1 / CVCC 102059)</name>
    <name type="common">Microsporidian parasite</name>
    <name type="synonym">Pebrine of silkworm</name>
    <dbReference type="NCBI Taxonomy" id="578461"/>
    <lineage>
        <taxon>Eukaryota</taxon>
        <taxon>Fungi</taxon>
        <taxon>Fungi incertae sedis</taxon>
        <taxon>Microsporidia</taxon>
        <taxon>Nosematidae</taxon>
        <taxon>Nosema</taxon>
    </lineage>
</organism>
<reference evidence="1 2" key="1">
    <citation type="journal article" date="2013" name="BMC Genomics">
        <title>Comparative genomics of parasitic silkworm microsporidia reveal an association between genome expansion and host adaptation.</title>
        <authorList>
            <person name="Pan G."/>
            <person name="Xu J."/>
            <person name="Li T."/>
            <person name="Xia Q."/>
            <person name="Liu S.L."/>
            <person name="Zhang G."/>
            <person name="Li S."/>
            <person name="Li C."/>
            <person name="Liu H."/>
            <person name="Yang L."/>
            <person name="Liu T."/>
            <person name="Zhang X."/>
            <person name="Wu Z."/>
            <person name="Fan W."/>
            <person name="Dang X."/>
            <person name="Xiang H."/>
            <person name="Tao M."/>
            <person name="Li Y."/>
            <person name="Hu J."/>
            <person name="Li Z."/>
            <person name="Lin L."/>
            <person name="Luo J."/>
            <person name="Geng L."/>
            <person name="Wang L."/>
            <person name="Long M."/>
            <person name="Wan Y."/>
            <person name="He N."/>
            <person name="Zhang Z."/>
            <person name="Lu C."/>
            <person name="Keeling P.J."/>
            <person name="Wang J."/>
            <person name="Xiang Z."/>
            <person name="Zhou Z."/>
        </authorList>
    </citation>
    <scope>NUCLEOTIDE SEQUENCE [LARGE SCALE GENOMIC DNA]</scope>
    <source>
        <strain evidence="2">CQ1 / CVCC 102059</strain>
    </source>
</reference>
<sequence length="89" mass="10453">MLNQILDTPQNLLKMFDQIENKLKNSKKVIKTNLLSLLNGKNKNKQIYIVTRLIENKKNSSELDDVLITIHNNKKCKNIDVYYEEGEDF</sequence>
<evidence type="ECO:0000313" key="2">
    <source>
        <dbReference type="Proteomes" id="UP000016927"/>
    </source>
</evidence>
<gene>
    <name evidence="1" type="ORF">NBO_32g0026</name>
</gene>
<dbReference type="Proteomes" id="UP000016927">
    <property type="component" value="Unassembled WGS sequence"/>
</dbReference>
<dbReference type="OrthoDB" id="10420039at2759"/>